<dbReference type="EMBL" id="FQ312005">
    <property type="protein sequence ID" value="CBW25725.1"/>
    <property type="molecule type" value="Genomic_DNA"/>
</dbReference>
<dbReference type="HOGENOM" id="CLU_1592280_0_0_7"/>
<protein>
    <submittedName>
        <fullName evidence="1">Membrane protein</fullName>
    </submittedName>
</protein>
<dbReference type="AlphaFoldDB" id="E1WX24"/>
<reference evidence="2" key="1">
    <citation type="journal article" date="2013" name="ISME J.">
        <title>A small predatory core genome in the divergent marine Bacteriovorax marinus SJ and the terrestrial Bdellovibrio bacteriovorus.</title>
        <authorList>
            <person name="Crossman L.C."/>
            <person name="Chen H."/>
            <person name="Cerdeno-Tarraga A.M."/>
            <person name="Brooks K."/>
            <person name="Quail M.A."/>
            <person name="Pineiro S.A."/>
            <person name="Hobley L."/>
            <person name="Sockett R.E."/>
            <person name="Bentley S.D."/>
            <person name="Parkhill J."/>
            <person name="Williams H.N."/>
            <person name="Stine O.C."/>
        </authorList>
    </citation>
    <scope>NUCLEOTIDE SEQUENCE [LARGE SCALE GENOMIC DNA]</scope>
    <source>
        <strain evidence="2">ATCC BAA-682 / DSM 15412 / SJ</strain>
    </source>
</reference>
<sequence>MKRVSTAILILSFAYLFNFLVGQDEQLLISEKKTELSKVVQSRLLQDSRVSRKDESTVDEFSLKLQELPTFSEVQNLSNEDVHHTPDLVKRAGVVIGEVHQSAQVRPVLRPSALKFFTQCAEDDETIHSIRALCLKKVISLIAEWKLSSPISLSKIPPRVFTLASKI</sequence>
<dbReference type="STRING" id="862908.BMS_0829"/>
<gene>
    <name evidence="1" type="ordered locus">BMS_0829</name>
</gene>
<organism evidence="1 2">
    <name type="scientific">Halobacteriovorax marinus (strain ATCC BAA-682 / DSM 15412 / SJ)</name>
    <name type="common">Bacteriovorax marinus</name>
    <dbReference type="NCBI Taxonomy" id="862908"/>
    <lineage>
        <taxon>Bacteria</taxon>
        <taxon>Pseudomonadati</taxon>
        <taxon>Bdellovibrionota</taxon>
        <taxon>Bacteriovoracia</taxon>
        <taxon>Bacteriovoracales</taxon>
        <taxon>Halobacteriovoraceae</taxon>
        <taxon>Halobacteriovorax</taxon>
    </lineage>
</organism>
<evidence type="ECO:0000313" key="1">
    <source>
        <dbReference type="EMBL" id="CBW25725.1"/>
    </source>
</evidence>
<dbReference type="Proteomes" id="UP000008963">
    <property type="component" value="Chromosome"/>
</dbReference>
<keyword evidence="2" id="KW-1185">Reference proteome</keyword>
<proteinExistence type="predicted"/>
<accession>E1WX24</accession>
<dbReference type="RefSeq" id="WP_014243510.1">
    <property type="nucleotide sequence ID" value="NC_016620.1"/>
</dbReference>
<evidence type="ECO:0000313" key="2">
    <source>
        <dbReference type="Proteomes" id="UP000008963"/>
    </source>
</evidence>
<dbReference type="PATRIC" id="fig|862908.3.peg.792"/>
<name>E1WX24_HALMS</name>
<dbReference type="KEGG" id="bmx:BMS_0829"/>